<dbReference type="InterPro" id="IPR029060">
    <property type="entry name" value="PIN-like_dom_sf"/>
</dbReference>
<proteinExistence type="predicted"/>
<comment type="caution">
    <text evidence="2">The sequence shown here is derived from an EMBL/GenBank/DDBJ whole genome shotgun (WGS) entry which is preliminary data.</text>
</comment>
<gene>
    <name evidence="2" type="ORF">A3A93_01450</name>
</gene>
<evidence type="ECO:0000259" key="1">
    <source>
        <dbReference type="Pfam" id="PF01850"/>
    </source>
</evidence>
<dbReference type="Proteomes" id="UP000177141">
    <property type="component" value="Unassembled WGS sequence"/>
</dbReference>
<evidence type="ECO:0000313" key="3">
    <source>
        <dbReference type="Proteomes" id="UP000177141"/>
    </source>
</evidence>
<dbReference type="STRING" id="1802061.A3A93_01450"/>
<dbReference type="InterPro" id="IPR002716">
    <property type="entry name" value="PIN_dom"/>
</dbReference>
<dbReference type="Pfam" id="PF01850">
    <property type="entry name" value="PIN"/>
    <property type="match status" value="1"/>
</dbReference>
<feature type="domain" description="PIN" evidence="1">
    <location>
        <begin position="3"/>
        <end position="122"/>
    </location>
</feature>
<name>A0A1F7IY48_9BACT</name>
<reference evidence="2 3" key="1">
    <citation type="journal article" date="2016" name="Nat. Commun.">
        <title>Thousands of microbial genomes shed light on interconnected biogeochemical processes in an aquifer system.</title>
        <authorList>
            <person name="Anantharaman K."/>
            <person name="Brown C.T."/>
            <person name="Hug L.A."/>
            <person name="Sharon I."/>
            <person name="Castelle C.J."/>
            <person name="Probst A.J."/>
            <person name="Thomas B.C."/>
            <person name="Singh A."/>
            <person name="Wilkins M.J."/>
            <person name="Karaoz U."/>
            <person name="Brodie E.L."/>
            <person name="Williams K.H."/>
            <person name="Hubbard S.S."/>
            <person name="Banfield J.F."/>
        </authorList>
    </citation>
    <scope>NUCLEOTIDE SEQUENCE [LARGE SCALE GENOMIC DNA]</scope>
</reference>
<dbReference type="Gene3D" id="3.40.50.1010">
    <property type="entry name" value="5'-nuclease"/>
    <property type="match status" value="1"/>
</dbReference>
<dbReference type="AlphaFoldDB" id="A0A1F7IY48"/>
<dbReference type="SUPFAM" id="SSF88723">
    <property type="entry name" value="PIN domain-like"/>
    <property type="match status" value="1"/>
</dbReference>
<accession>A0A1F7IY48</accession>
<protein>
    <recommendedName>
        <fullName evidence="1">PIN domain-containing protein</fullName>
    </recommendedName>
</protein>
<evidence type="ECO:0000313" key="2">
    <source>
        <dbReference type="EMBL" id="OGK48289.1"/>
    </source>
</evidence>
<sequence length="139" mass="15552">MKILLDSNIIIYSLNKLSPKCMQAQGFIVEHQSNLVVAHQDMNETLRILTHKTFPSSMTSGQALKAVDGILQGLEIINPPPVTYNIVKELISLYKLKGNAVFDAYLVATMLSNDISHIATDNVKHFKLFKQIKVVNPFN</sequence>
<dbReference type="EMBL" id="MGAL01000017">
    <property type="protein sequence ID" value="OGK48289.1"/>
    <property type="molecule type" value="Genomic_DNA"/>
</dbReference>
<organism evidence="2 3">
    <name type="scientific">Candidatus Roizmanbacteria bacterium RIFCSPLOWO2_01_FULL_38_12</name>
    <dbReference type="NCBI Taxonomy" id="1802061"/>
    <lineage>
        <taxon>Bacteria</taxon>
        <taxon>Candidatus Roizmaniibacteriota</taxon>
    </lineage>
</organism>